<dbReference type="InterPro" id="IPR023210">
    <property type="entry name" value="NADP_OxRdtase_dom"/>
</dbReference>
<dbReference type="RefSeq" id="WP_307557222.1">
    <property type="nucleotide sequence ID" value="NZ_JAUSQU010000001.1"/>
</dbReference>
<dbReference type="PANTHER" id="PTHR43364">
    <property type="entry name" value="NADH-SPECIFIC METHYLGLYOXAL REDUCTASE-RELATED"/>
    <property type="match status" value="1"/>
</dbReference>
<feature type="domain" description="NADP-dependent oxidoreductase" evidence="1">
    <location>
        <begin position="35"/>
        <end position="316"/>
    </location>
</feature>
<dbReference type="Proteomes" id="UP001225356">
    <property type="component" value="Unassembled WGS sequence"/>
</dbReference>
<dbReference type="Gene3D" id="3.20.20.100">
    <property type="entry name" value="NADP-dependent oxidoreductase domain"/>
    <property type="match status" value="1"/>
</dbReference>
<dbReference type="Pfam" id="PF00248">
    <property type="entry name" value="Aldo_ket_red"/>
    <property type="match status" value="1"/>
</dbReference>
<dbReference type="InterPro" id="IPR050523">
    <property type="entry name" value="AKR_Detox_Biosynth"/>
</dbReference>
<protein>
    <submittedName>
        <fullName evidence="2">Aryl-alcohol dehydrogenase-like predicted oxidoreductase</fullName>
    </submittedName>
</protein>
<dbReference type="PANTHER" id="PTHR43364:SF1">
    <property type="entry name" value="OXIDOREDUCTASE YDHF"/>
    <property type="match status" value="1"/>
</dbReference>
<dbReference type="SUPFAM" id="SSF51430">
    <property type="entry name" value="NAD(P)-linked oxidoreductase"/>
    <property type="match status" value="1"/>
</dbReference>
<evidence type="ECO:0000313" key="3">
    <source>
        <dbReference type="Proteomes" id="UP001225356"/>
    </source>
</evidence>
<keyword evidence="3" id="KW-1185">Reference proteome</keyword>
<proteinExistence type="predicted"/>
<accession>A0ABT9Q8Y5</accession>
<sequence>MRYDRLGNTDLGVPALILGCGNFGGIGSTPELFGHGDDENAAFALLDHALTLGVTMFDTANSYGGGRSEEWLGRWIADRGVRDETILTTKVGNPVGPRREDSGLSRRHIHQQIDASLRRLRTDRIDLYLTHAPDPATPIEETASAFDELIQAGKILHYGLSNVSADDIEKTAAAAGHLGTAQPANLQCGYNLLDRTAATDVFDACSRHDIGLTAYSPLAGGWLTGKYRADRPFPEGSRMTLRPDWYGHLANDATFEILENLTATAAERGLSLATMALAWALTDPAVTAVVIGPRSPEQLTAMCAALDVPLTAPERAVITRTAAGGTG</sequence>
<organism evidence="2 3">
    <name type="scientific">Streptosporangium lutulentum</name>
    <dbReference type="NCBI Taxonomy" id="1461250"/>
    <lineage>
        <taxon>Bacteria</taxon>
        <taxon>Bacillati</taxon>
        <taxon>Actinomycetota</taxon>
        <taxon>Actinomycetes</taxon>
        <taxon>Streptosporangiales</taxon>
        <taxon>Streptosporangiaceae</taxon>
        <taxon>Streptosporangium</taxon>
    </lineage>
</organism>
<dbReference type="InterPro" id="IPR036812">
    <property type="entry name" value="NAD(P)_OxRdtase_dom_sf"/>
</dbReference>
<evidence type="ECO:0000259" key="1">
    <source>
        <dbReference type="Pfam" id="PF00248"/>
    </source>
</evidence>
<name>A0ABT9Q8Y5_9ACTN</name>
<comment type="caution">
    <text evidence="2">The sequence shown here is derived from an EMBL/GenBank/DDBJ whole genome shotgun (WGS) entry which is preliminary data.</text>
</comment>
<dbReference type="EMBL" id="JAUSQU010000001">
    <property type="protein sequence ID" value="MDP9843193.1"/>
    <property type="molecule type" value="Genomic_DNA"/>
</dbReference>
<evidence type="ECO:0000313" key="2">
    <source>
        <dbReference type="EMBL" id="MDP9843193.1"/>
    </source>
</evidence>
<reference evidence="2 3" key="1">
    <citation type="submission" date="2023-07" db="EMBL/GenBank/DDBJ databases">
        <title>Sequencing the genomes of 1000 actinobacteria strains.</title>
        <authorList>
            <person name="Klenk H.-P."/>
        </authorList>
    </citation>
    <scope>NUCLEOTIDE SEQUENCE [LARGE SCALE GENOMIC DNA]</scope>
    <source>
        <strain evidence="2 3">DSM 46740</strain>
    </source>
</reference>
<gene>
    <name evidence="2" type="ORF">J2853_002404</name>
</gene>